<gene>
    <name evidence="3" type="ORF">BACERE00185_00104</name>
</gene>
<proteinExistence type="predicted"/>
<dbReference type="InterPro" id="IPR006528">
    <property type="entry name" value="Phage_head_morphogenesis_dom"/>
</dbReference>
<evidence type="ECO:0000259" key="2">
    <source>
        <dbReference type="Pfam" id="PF04233"/>
    </source>
</evidence>
<evidence type="ECO:0000313" key="4">
    <source>
        <dbReference type="Proteomes" id="UP000194439"/>
    </source>
</evidence>
<protein>
    <submittedName>
        <fullName evidence="3">Phage Mu protein F like protein</fullName>
    </submittedName>
</protein>
<accession>A0A1Y5YT51</accession>
<keyword evidence="1" id="KW-0175">Coiled coil</keyword>
<dbReference type="Proteomes" id="UP000194439">
    <property type="component" value="Unassembled WGS sequence"/>
</dbReference>
<dbReference type="Pfam" id="PF04233">
    <property type="entry name" value="Phage_Mu_F"/>
    <property type="match status" value="1"/>
</dbReference>
<dbReference type="EMBL" id="FWZD01000018">
    <property type="protein sequence ID" value="SMD66149.1"/>
    <property type="molecule type" value="Genomic_DNA"/>
</dbReference>
<reference evidence="4" key="1">
    <citation type="submission" date="2017-04" db="EMBL/GenBank/DDBJ databases">
        <authorList>
            <person name="Criscuolo A."/>
        </authorList>
    </citation>
    <scope>NUCLEOTIDE SEQUENCE [LARGE SCALE GENOMIC DNA]</scope>
</reference>
<feature type="domain" description="Phage head morphogenesis" evidence="2">
    <location>
        <begin position="155"/>
        <end position="274"/>
    </location>
</feature>
<organism evidence="3 4">
    <name type="scientific">Bacillus mobilis</name>
    <dbReference type="NCBI Taxonomy" id="2026190"/>
    <lineage>
        <taxon>Bacteria</taxon>
        <taxon>Bacillati</taxon>
        <taxon>Bacillota</taxon>
        <taxon>Bacilli</taxon>
        <taxon>Bacillales</taxon>
        <taxon>Bacillaceae</taxon>
        <taxon>Bacillus</taxon>
        <taxon>Bacillus cereus group</taxon>
    </lineage>
</organism>
<evidence type="ECO:0000256" key="1">
    <source>
        <dbReference type="SAM" id="Coils"/>
    </source>
</evidence>
<dbReference type="AlphaFoldDB" id="A0A1Y5YT51"/>
<dbReference type="RefSeq" id="WP_088027202.1">
    <property type="nucleotide sequence ID" value="NZ_FWZD01000018.1"/>
</dbReference>
<name>A0A1Y5YT51_9BACI</name>
<feature type="coiled-coil region" evidence="1">
    <location>
        <begin position="35"/>
        <end position="62"/>
    </location>
</feature>
<sequence length="305" mass="34062">MESINRALHVLNTILKAVDTDGNISDDLPNDMPGAESLQEFMEEYEKKLAKLLRKQMKYYCKALSAYGAEDIVSEEILTLFEEELLINDTFENDMADLSNEVLLPIIIALCEIIMESLDPDILFEELSEQTEAAVTEWGVTLAAFLFLATRNGILGAISVAITGNLTISALITALQDLRVFSRGRASSIAEGEVLTALSIAQQESYGQSPAVTGKMWVHTDRQEGNPRANHQKMDGVEVPVDEEFEIEDSDETCMFPREPKLSPGERMNCHCVIFPVIDGLTIVLSKEDKEALRQQYIAERRLKK</sequence>
<evidence type="ECO:0000313" key="3">
    <source>
        <dbReference type="EMBL" id="SMD66149.1"/>
    </source>
</evidence>